<evidence type="ECO:0000313" key="2">
    <source>
        <dbReference type="Proteomes" id="UP000026960"/>
    </source>
</evidence>
<sequence>MEPVYACSSNPATRHHSALPSVCCAAAAVIGEANGFGEVGWPDDVALGVVKQLRRDEKGQAPPLSCGGAAKGNAEVTFAPHEPIAVTRCTTPEHQAHWMWSL</sequence>
<dbReference type="Gramene" id="OBART07G15210.1">
    <property type="protein sequence ID" value="OBART07G15210.1"/>
    <property type="gene ID" value="OBART07G15210"/>
</dbReference>
<proteinExistence type="predicted"/>
<reference evidence="1" key="2">
    <citation type="submission" date="2015-03" db="UniProtKB">
        <authorList>
            <consortium name="EnsemblPlants"/>
        </authorList>
    </citation>
    <scope>IDENTIFICATION</scope>
</reference>
<name>A0A0D3GRA5_9ORYZ</name>
<dbReference type="PaxDb" id="65489-OBART07G15210.1"/>
<dbReference type="AlphaFoldDB" id="A0A0D3GRA5"/>
<keyword evidence="2" id="KW-1185">Reference proteome</keyword>
<dbReference type="HOGENOM" id="CLU_2281741_0_0_1"/>
<dbReference type="EnsemblPlants" id="OBART07G15210.1">
    <property type="protein sequence ID" value="OBART07G15210.1"/>
    <property type="gene ID" value="OBART07G15210"/>
</dbReference>
<protein>
    <submittedName>
        <fullName evidence="1">Uncharacterized protein</fullName>
    </submittedName>
</protein>
<evidence type="ECO:0000313" key="1">
    <source>
        <dbReference type="EnsemblPlants" id="OBART07G15210.1"/>
    </source>
</evidence>
<accession>A0A0D3GRA5</accession>
<dbReference type="Proteomes" id="UP000026960">
    <property type="component" value="Chromosome 7"/>
</dbReference>
<reference evidence="1" key="1">
    <citation type="journal article" date="2009" name="Rice">
        <title>De Novo Next Generation Sequencing of Plant Genomes.</title>
        <authorList>
            <person name="Rounsley S."/>
            <person name="Marri P.R."/>
            <person name="Yu Y."/>
            <person name="He R."/>
            <person name="Sisneros N."/>
            <person name="Goicoechea J.L."/>
            <person name="Lee S.J."/>
            <person name="Angelova A."/>
            <person name="Kudrna D."/>
            <person name="Luo M."/>
            <person name="Affourtit J."/>
            <person name="Desany B."/>
            <person name="Knight J."/>
            <person name="Niazi F."/>
            <person name="Egholm M."/>
            <person name="Wing R.A."/>
        </authorList>
    </citation>
    <scope>NUCLEOTIDE SEQUENCE [LARGE SCALE GENOMIC DNA]</scope>
    <source>
        <strain evidence="1">cv. IRGC 105608</strain>
    </source>
</reference>
<organism evidence="1">
    <name type="scientific">Oryza barthii</name>
    <dbReference type="NCBI Taxonomy" id="65489"/>
    <lineage>
        <taxon>Eukaryota</taxon>
        <taxon>Viridiplantae</taxon>
        <taxon>Streptophyta</taxon>
        <taxon>Embryophyta</taxon>
        <taxon>Tracheophyta</taxon>
        <taxon>Spermatophyta</taxon>
        <taxon>Magnoliopsida</taxon>
        <taxon>Liliopsida</taxon>
        <taxon>Poales</taxon>
        <taxon>Poaceae</taxon>
        <taxon>BOP clade</taxon>
        <taxon>Oryzoideae</taxon>
        <taxon>Oryzeae</taxon>
        <taxon>Oryzinae</taxon>
        <taxon>Oryza</taxon>
    </lineage>
</organism>